<keyword evidence="3" id="KW-1185">Reference proteome</keyword>
<dbReference type="Proteomes" id="UP001151760">
    <property type="component" value="Unassembled WGS sequence"/>
</dbReference>
<feature type="region of interest" description="Disordered" evidence="1">
    <location>
        <begin position="214"/>
        <end position="240"/>
    </location>
</feature>
<accession>A0ABQ4WJG5</accession>
<proteinExistence type="predicted"/>
<feature type="compositionally biased region" description="Low complexity" evidence="1">
    <location>
        <begin position="219"/>
        <end position="230"/>
    </location>
</feature>
<evidence type="ECO:0000256" key="1">
    <source>
        <dbReference type="SAM" id="MobiDB-lite"/>
    </source>
</evidence>
<comment type="caution">
    <text evidence="2">The sequence shown here is derived from an EMBL/GenBank/DDBJ whole genome shotgun (WGS) entry which is preliminary data.</text>
</comment>
<reference evidence="2" key="2">
    <citation type="submission" date="2022-01" db="EMBL/GenBank/DDBJ databases">
        <authorList>
            <person name="Yamashiro T."/>
            <person name="Shiraishi A."/>
            <person name="Satake H."/>
            <person name="Nakayama K."/>
        </authorList>
    </citation>
    <scope>NUCLEOTIDE SEQUENCE</scope>
</reference>
<dbReference type="EMBL" id="BQNB010008697">
    <property type="protein sequence ID" value="GJS53025.1"/>
    <property type="molecule type" value="Genomic_DNA"/>
</dbReference>
<gene>
    <name evidence="2" type="ORF">Tco_0626387</name>
</gene>
<name>A0ABQ4WJG5_9ASTR</name>
<protein>
    <submittedName>
        <fullName evidence="2">Uncharacterized protein</fullName>
    </submittedName>
</protein>
<reference evidence="2" key="1">
    <citation type="journal article" date="2022" name="Int. J. Mol. Sci.">
        <title>Draft Genome of Tanacetum Coccineum: Genomic Comparison of Closely Related Tanacetum-Family Plants.</title>
        <authorList>
            <person name="Yamashiro T."/>
            <person name="Shiraishi A."/>
            <person name="Nakayama K."/>
            <person name="Satake H."/>
        </authorList>
    </citation>
    <scope>NUCLEOTIDE SEQUENCE</scope>
</reference>
<evidence type="ECO:0000313" key="3">
    <source>
        <dbReference type="Proteomes" id="UP001151760"/>
    </source>
</evidence>
<sequence>MPVSQAETLIFPLELGTRTDEEFNDFLTLYLVPSEYRVILTKSNQTVFDAPPGFIYLGLTLLVMPSSPLLLSCARLMVVNPLSTSSEDSIVPAKYSQLLFEQNKLDSKSFKGKLPPNIEENPMFQRLGRYPKSVCFFLNPILFLAGLKPSWEHSQQRPAIMAGDKEMAFRNFIYAKDDKDLSFLPKEPSSGFGTGSPSVSVNTEPLKADEELRKLAPGSSTSRSTRAKTSSSKDDVPYLTVSNDDKGLSDVLDLKDATACHLKISAITPLT</sequence>
<evidence type="ECO:0000313" key="2">
    <source>
        <dbReference type="EMBL" id="GJS53025.1"/>
    </source>
</evidence>
<organism evidence="2 3">
    <name type="scientific">Tanacetum coccineum</name>
    <dbReference type="NCBI Taxonomy" id="301880"/>
    <lineage>
        <taxon>Eukaryota</taxon>
        <taxon>Viridiplantae</taxon>
        <taxon>Streptophyta</taxon>
        <taxon>Embryophyta</taxon>
        <taxon>Tracheophyta</taxon>
        <taxon>Spermatophyta</taxon>
        <taxon>Magnoliopsida</taxon>
        <taxon>eudicotyledons</taxon>
        <taxon>Gunneridae</taxon>
        <taxon>Pentapetalae</taxon>
        <taxon>asterids</taxon>
        <taxon>campanulids</taxon>
        <taxon>Asterales</taxon>
        <taxon>Asteraceae</taxon>
        <taxon>Asteroideae</taxon>
        <taxon>Anthemideae</taxon>
        <taxon>Anthemidinae</taxon>
        <taxon>Tanacetum</taxon>
    </lineage>
</organism>